<accession>A0A1K2IJV3</accession>
<dbReference type="InterPro" id="IPR000743">
    <property type="entry name" value="Glyco_hydro_28"/>
</dbReference>
<name>A0A1K2IJV3_9FLAO</name>
<dbReference type="STRING" id="369401.SAMN05428642_102930"/>
<keyword evidence="7" id="KW-1185">Reference proteome</keyword>
<dbReference type="PANTHER" id="PTHR31339:SF9">
    <property type="entry name" value="PLASMIN AND FIBRONECTIN-BINDING PROTEIN A"/>
    <property type="match status" value="1"/>
</dbReference>
<dbReference type="InterPro" id="IPR051801">
    <property type="entry name" value="GH28_Enzymes"/>
</dbReference>
<reference evidence="6 7" key="1">
    <citation type="submission" date="2016-10" db="EMBL/GenBank/DDBJ databases">
        <authorList>
            <person name="de Groot N.N."/>
        </authorList>
    </citation>
    <scope>NUCLEOTIDE SEQUENCE [LARGE SCALE GENOMIC DNA]</scope>
    <source>
        <strain evidence="6 7">DSM 18180</strain>
    </source>
</reference>
<comment type="similarity">
    <text evidence="1 4">Belongs to the glycosyl hydrolase 28 family.</text>
</comment>
<keyword evidence="3 4" id="KW-0326">Glycosidase</keyword>
<dbReference type="PROSITE" id="PS00502">
    <property type="entry name" value="POLYGALACTURONASE"/>
    <property type="match status" value="1"/>
</dbReference>
<dbReference type="EMBL" id="FPKV01000002">
    <property type="protein sequence ID" value="SFZ92729.1"/>
    <property type="molecule type" value="Genomic_DNA"/>
</dbReference>
<dbReference type="OrthoDB" id="9795222at2"/>
<dbReference type="PROSITE" id="PS51257">
    <property type="entry name" value="PROKAR_LIPOPROTEIN"/>
    <property type="match status" value="1"/>
</dbReference>
<feature type="domain" description="Rhamnogalacturonase A/B/Epimerase-like pectate lyase" evidence="5">
    <location>
        <begin position="55"/>
        <end position="109"/>
    </location>
</feature>
<protein>
    <submittedName>
        <fullName evidence="6">Pectate lyase superfamily protein</fullName>
    </submittedName>
</protein>
<dbReference type="Gene3D" id="2.160.20.10">
    <property type="entry name" value="Single-stranded right-handed beta-helix, Pectin lyase-like"/>
    <property type="match status" value="1"/>
</dbReference>
<dbReference type="GO" id="GO:0005975">
    <property type="term" value="P:carbohydrate metabolic process"/>
    <property type="evidence" value="ECO:0007669"/>
    <property type="project" value="InterPro"/>
</dbReference>
<dbReference type="RefSeq" id="WP_072402134.1">
    <property type="nucleotide sequence ID" value="NZ_FPKV01000002.1"/>
</dbReference>
<dbReference type="Proteomes" id="UP000182544">
    <property type="component" value="Unassembled WGS sequence"/>
</dbReference>
<proteinExistence type="inferred from homology"/>
<keyword evidence="6" id="KW-0456">Lyase</keyword>
<keyword evidence="2 4" id="KW-0378">Hydrolase</keyword>
<evidence type="ECO:0000256" key="4">
    <source>
        <dbReference type="RuleBase" id="RU361169"/>
    </source>
</evidence>
<dbReference type="InterPro" id="IPR024535">
    <property type="entry name" value="RHGA/B-epi-like_pectate_lyase"/>
</dbReference>
<sequence length="472" mass="52534">MKTNTPHLLLYLFCFSIFIYSCKEKEKKAVAINVFDAADKIINDIKILDFPNNTINIMDLGAVADGETNNSEVIKKAIDSCIKIGGGKVIIPSGNFLTGPIELKSNVNLHLEEGANVLFSTNHKDYLPIVHTSFEGVELMNYSPLIRAYKQKNIAVTGKGTFNGQANNTNWWPWCGKDTYGYVEGAAKQHDSINLPRLRKMNENNTPLSERTFGDGYQLRPSFFEPFECENVLLQGVTFTNAPFWVIHPIKTNYIRIDGVTVNSHGPNNDGCDPEYCKNVHITNCTFNTGDDCIAIKAGRNDEGRRVNIPSENIVIENCDMKDGHGGVVIGSEISAGVRNVYVRNCKMDSPNLDRAIRIKTNTLRGGFVENLFVKNIQVGQVKEALLKINTYYGIYDNQEGEFIPSIKNIYLEDIQVENSGKYGVLIKGRAESPVENVTLTNVTIKGAKTPLSIENSQPIVFKNTSINGKQY</sequence>
<dbReference type="InterPro" id="IPR011050">
    <property type="entry name" value="Pectin_lyase_fold/virulence"/>
</dbReference>
<dbReference type="Pfam" id="PF00295">
    <property type="entry name" value="Glyco_hydro_28"/>
    <property type="match status" value="1"/>
</dbReference>
<dbReference type="InterPro" id="IPR006626">
    <property type="entry name" value="PbH1"/>
</dbReference>
<evidence type="ECO:0000259" key="5">
    <source>
        <dbReference type="Pfam" id="PF12708"/>
    </source>
</evidence>
<dbReference type="Pfam" id="PF12708">
    <property type="entry name" value="Pect-lyase_RHGA_epim"/>
    <property type="match status" value="1"/>
</dbReference>
<dbReference type="SMART" id="SM00710">
    <property type="entry name" value="PbH1"/>
    <property type="match status" value="6"/>
</dbReference>
<dbReference type="InterPro" id="IPR012334">
    <property type="entry name" value="Pectin_lyas_fold"/>
</dbReference>
<dbReference type="AlphaFoldDB" id="A0A1K2IJV3"/>
<evidence type="ECO:0000256" key="3">
    <source>
        <dbReference type="ARBA" id="ARBA00023295"/>
    </source>
</evidence>
<dbReference type="PANTHER" id="PTHR31339">
    <property type="entry name" value="PECTIN LYASE-RELATED"/>
    <property type="match status" value="1"/>
</dbReference>
<organism evidence="6 7">
    <name type="scientific">Flaviramulus basaltis</name>
    <dbReference type="NCBI Taxonomy" id="369401"/>
    <lineage>
        <taxon>Bacteria</taxon>
        <taxon>Pseudomonadati</taxon>
        <taxon>Bacteroidota</taxon>
        <taxon>Flavobacteriia</taxon>
        <taxon>Flavobacteriales</taxon>
        <taxon>Flavobacteriaceae</taxon>
        <taxon>Flaviramulus</taxon>
    </lineage>
</organism>
<evidence type="ECO:0000313" key="6">
    <source>
        <dbReference type="EMBL" id="SFZ92729.1"/>
    </source>
</evidence>
<evidence type="ECO:0000256" key="1">
    <source>
        <dbReference type="ARBA" id="ARBA00008834"/>
    </source>
</evidence>
<evidence type="ECO:0000313" key="7">
    <source>
        <dbReference type="Proteomes" id="UP000182544"/>
    </source>
</evidence>
<dbReference type="SUPFAM" id="SSF51126">
    <property type="entry name" value="Pectin lyase-like"/>
    <property type="match status" value="1"/>
</dbReference>
<dbReference type="GO" id="GO:0004650">
    <property type="term" value="F:polygalacturonase activity"/>
    <property type="evidence" value="ECO:0007669"/>
    <property type="project" value="InterPro"/>
</dbReference>
<evidence type="ECO:0000256" key="2">
    <source>
        <dbReference type="ARBA" id="ARBA00022801"/>
    </source>
</evidence>
<gene>
    <name evidence="6" type="ORF">SAMN05428642_102930</name>
</gene>
<dbReference type="GO" id="GO:0016829">
    <property type="term" value="F:lyase activity"/>
    <property type="evidence" value="ECO:0007669"/>
    <property type="project" value="UniProtKB-KW"/>
</dbReference>